<accession>A0A1V2IBW6</accession>
<protein>
    <submittedName>
        <fullName evidence="2">Uncharacterized protein</fullName>
    </submittedName>
</protein>
<dbReference type="AlphaFoldDB" id="A0A1V2IBW6"/>
<sequence>MGSIPAPHEQPGRPRRREPARLVALGGGRLGLALHTGARGRDLAELARLIEDALYVDQARPEHGGTSVVLIFQDQPPEISPPTPARGGSGVAAAASAEATTITGGWVPDVGAAVGPDRGISPHQLAVWELLTAAPDGASGARLADAVTRLLPPETVVVLADLLRDRRGQRDGHDQWDRDDRHDRRDRRDGRGQFRDRRA</sequence>
<reference evidence="3" key="1">
    <citation type="submission" date="2016-10" db="EMBL/GenBank/DDBJ databases">
        <title>Frankia sp. NRRL B-16386 Genome sequencing.</title>
        <authorList>
            <person name="Ghodhbane-Gtari F."/>
            <person name="Swanson E."/>
            <person name="Gueddou A."/>
            <person name="Hezbri K."/>
            <person name="Ktari K."/>
            <person name="Nouioui I."/>
            <person name="Morris K."/>
            <person name="Simpson S."/>
            <person name="Abebe-Akele F."/>
            <person name="Thomas K."/>
            <person name="Gtari M."/>
            <person name="Tisa L.S."/>
        </authorList>
    </citation>
    <scope>NUCLEOTIDE SEQUENCE [LARGE SCALE GENOMIC DNA]</scope>
    <source>
        <strain evidence="3">NRRL B-16386</strain>
    </source>
</reference>
<evidence type="ECO:0000256" key="1">
    <source>
        <dbReference type="SAM" id="MobiDB-lite"/>
    </source>
</evidence>
<dbReference type="RefSeq" id="WP_076818013.1">
    <property type="nucleotide sequence ID" value="NZ_MOMC01000032.1"/>
</dbReference>
<comment type="caution">
    <text evidence="2">The sequence shown here is derived from an EMBL/GenBank/DDBJ whole genome shotgun (WGS) entry which is preliminary data.</text>
</comment>
<name>A0A1V2IBW6_9ACTN</name>
<evidence type="ECO:0000313" key="2">
    <source>
        <dbReference type="EMBL" id="ONH29493.1"/>
    </source>
</evidence>
<dbReference type="OrthoDB" id="3219024at2"/>
<organism evidence="2 3">
    <name type="scientific">Pseudofrankia asymbiotica</name>
    <dbReference type="NCBI Taxonomy" id="1834516"/>
    <lineage>
        <taxon>Bacteria</taxon>
        <taxon>Bacillati</taxon>
        <taxon>Actinomycetota</taxon>
        <taxon>Actinomycetes</taxon>
        <taxon>Frankiales</taxon>
        <taxon>Frankiaceae</taxon>
        <taxon>Pseudofrankia</taxon>
    </lineage>
</organism>
<gene>
    <name evidence="2" type="ORF">BL253_16630</name>
</gene>
<feature type="region of interest" description="Disordered" evidence="1">
    <location>
        <begin position="167"/>
        <end position="199"/>
    </location>
</feature>
<evidence type="ECO:0000313" key="3">
    <source>
        <dbReference type="Proteomes" id="UP000188929"/>
    </source>
</evidence>
<dbReference type="EMBL" id="MOMC01000032">
    <property type="protein sequence ID" value="ONH29493.1"/>
    <property type="molecule type" value="Genomic_DNA"/>
</dbReference>
<dbReference type="Proteomes" id="UP000188929">
    <property type="component" value="Unassembled WGS sequence"/>
</dbReference>
<keyword evidence="3" id="KW-1185">Reference proteome</keyword>
<proteinExistence type="predicted"/>